<protein>
    <submittedName>
        <fullName evidence="1">Uncharacterized protein</fullName>
    </submittedName>
</protein>
<gene>
    <name evidence="1" type="ORF">CE11_00062</name>
</gene>
<dbReference type="EMBL" id="JX975216">
    <property type="protein sequence ID" value="AFX92094.1"/>
    <property type="molecule type" value="Genomic_DNA"/>
</dbReference>
<dbReference type="InterPro" id="IPR045365">
    <property type="entry name" value="DUF5884"/>
</dbReference>
<proteinExistence type="predicted"/>
<evidence type="ECO:0000313" key="1">
    <source>
        <dbReference type="EMBL" id="AFX92094.1"/>
    </source>
</evidence>
<evidence type="ECO:0000313" key="2">
    <source>
        <dbReference type="Proteomes" id="UP000241137"/>
    </source>
</evidence>
<dbReference type="Proteomes" id="UP000241137">
    <property type="component" value="Segment"/>
</dbReference>
<accession>K7YG14</accession>
<dbReference type="Pfam" id="PF19231">
    <property type="entry name" value="DUF5884"/>
    <property type="match status" value="1"/>
</dbReference>
<reference evidence="1 2" key="1">
    <citation type="journal article" date="2014" name="Virus Genes">
        <title>Complete genome sequence of Courdo11 virus, a member of the family Mimiviridae.</title>
        <authorList>
            <person name="Yoosuf N."/>
            <person name="Pagnier I."/>
            <person name="Fournous G."/>
            <person name="Robert C."/>
            <person name="La Scola B."/>
            <person name="Raoult D."/>
            <person name="Colson P."/>
        </authorList>
    </citation>
    <scope>NUCLEOTIDE SEQUENCE [LARGE SCALE GENOMIC DNA]</scope>
</reference>
<organism evidence="1 2">
    <name type="scientific">Megavirus courdo11</name>
    <dbReference type="NCBI Taxonomy" id="1128140"/>
    <lineage>
        <taxon>Viruses</taxon>
        <taxon>Varidnaviria</taxon>
        <taxon>Bamfordvirae</taxon>
        <taxon>Nucleocytoviricota</taxon>
        <taxon>Megaviricetes</taxon>
        <taxon>Imitervirales</taxon>
        <taxon>Mimiviridae</taxon>
        <taxon>Megamimivirinae</taxon>
        <taxon>Megavirus</taxon>
        <taxon>Megavirus chilense</taxon>
    </lineage>
</organism>
<sequence>MKSIKKNIKNLSNNQLKELIDDIAKQIDKNKSKKINKKIIPHIFKNDVSYLTFNTNYDGYSGYDAYDKIKSSGNIDFGEGLSITTSYKICSRNDWNSLLSEVNIKLILNKNTYDIFYEDEKKIIS</sequence>
<name>K7YG14_9VIRU</name>